<evidence type="ECO:0000313" key="3">
    <source>
        <dbReference type="Proteomes" id="UP000730481"/>
    </source>
</evidence>
<dbReference type="OrthoDB" id="2821871at2759"/>
<reference evidence="2" key="2">
    <citation type="submission" date="2020-02" db="EMBL/GenBank/DDBJ databases">
        <title>Identification and distribution of gene clusters putatively required for synthesis of sphingolipid metabolism inhibitors in phylogenetically diverse species of the filamentous fungus Fusarium.</title>
        <authorList>
            <person name="Kim H.-S."/>
            <person name="Busman M."/>
            <person name="Brown D.W."/>
            <person name="Divon H."/>
            <person name="Uhlig S."/>
            <person name="Proctor R.H."/>
        </authorList>
    </citation>
    <scope>NUCLEOTIDE SEQUENCE</scope>
    <source>
        <strain evidence="2">NRRL 25174</strain>
    </source>
</reference>
<sequence length="392" mass="44897">MNPRNSTKQNPYALKFVNRLPPGTDEPEQLRENPRLPRSCPSVDQPFPDWPPPQERSGKWISKYLDQLDPEIHYDQIIRTAGLFYGSDFSTALGYAAVFCMLTQTPAGAVATHGGGKIIRRGHQRYYETQLMNLHWMFYGSSAPETIKYINQVNKIHSAIWKRFPGTYSFPWEAQMAIIGLSYFETWVRKTVGARVAEAHPRIQEAYPAWGESLTAHFVTEPTDGTRSMGINYPRDWSEAVKFFYWFDDFPYEDQTTPEQRQQGHETAEAFIAQFCDLWFPGPLKVIGRHVLLTFIPPGCRRRQQLGEPNRVISGLTKLTLKVGIDIQDAFGSDPIEPPMVAFRDMLLNKDLTKVDQEVKEGRDWRSKIIVCVLCGSMFVALAVKLSEKRIE</sequence>
<accession>A0A9P5AAJ4</accession>
<reference evidence="2" key="1">
    <citation type="journal article" date="2017" name="Mycologia">
        <title>Fusarium algeriense, sp. nov., a novel toxigenic crown rot pathogen of durum wheat from Algeria is nested in the Fusarium burgessii species complex.</title>
        <authorList>
            <person name="Laraba I."/>
            <person name="Keddad A."/>
            <person name="Boureghda H."/>
            <person name="Abdallah N."/>
            <person name="Vaughan M.M."/>
            <person name="Proctor R.H."/>
            <person name="Busman M."/>
            <person name="O'Donnell K."/>
        </authorList>
    </citation>
    <scope>NUCLEOTIDE SEQUENCE</scope>
    <source>
        <strain evidence="2">NRRL 25174</strain>
    </source>
</reference>
<keyword evidence="3" id="KW-1185">Reference proteome</keyword>
<evidence type="ECO:0000256" key="1">
    <source>
        <dbReference type="SAM" id="MobiDB-lite"/>
    </source>
</evidence>
<name>A0A9P5AAJ4_9HYPO</name>
<gene>
    <name evidence="2" type="ORF">FBEOM_11426</name>
</gene>
<protein>
    <submittedName>
        <fullName evidence="2">Reductase</fullName>
    </submittedName>
</protein>
<dbReference type="Proteomes" id="UP000730481">
    <property type="component" value="Unassembled WGS sequence"/>
</dbReference>
<dbReference type="EMBL" id="PVQB02000652">
    <property type="protein sequence ID" value="KAF4334744.1"/>
    <property type="molecule type" value="Genomic_DNA"/>
</dbReference>
<feature type="compositionally biased region" description="Polar residues" evidence="1">
    <location>
        <begin position="1"/>
        <end position="10"/>
    </location>
</feature>
<comment type="caution">
    <text evidence="2">The sequence shown here is derived from an EMBL/GenBank/DDBJ whole genome shotgun (WGS) entry which is preliminary data.</text>
</comment>
<organism evidence="2 3">
    <name type="scientific">Fusarium beomiforme</name>
    <dbReference type="NCBI Taxonomy" id="44412"/>
    <lineage>
        <taxon>Eukaryota</taxon>
        <taxon>Fungi</taxon>
        <taxon>Dikarya</taxon>
        <taxon>Ascomycota</taxon>
        <taxon>Pezizomycotina</taxon>
        <taxon>Sordariomycetes</taxon>
        <taxon>Hypocreomycetidae</taxon>
        <taxon>Hypocreales</taxon>
        <taxon>Nectriaceae</taxon>
        <taxon>Fusarium</taxon>
        <taxon>Fusarium burgessii species complex</taxon>
    </lineage>
</organism>
<feature type="region of interest" description="Disordered" evidence="1">
    <location>
        <begin position="1"/>
        <end position="55"/>
    </location>
</feature>
<evidence type="ECO:0000313" key="2">
    <source>
        <dbReference type="EMBL" id="KAF4334744.1"/>
    </source>
</evidence>
<proteinExistence type="predicted"/>
<dbReference type="AlphaFoldDB" id="A0A9P5AAJ4"/>